<accession>A0ACB9K2P5</accession>
<comment type="caution">
    <text evidence="1">The sequence shown here is derived from an EMBL/GenBank/DDBJ whole genome shotgun (WGS) entry which is preliminary data.</text>
</comment>
<keyword evidence="2" id="KW-1185">Reference proteome</keyword>
<gene>
    <name evidence="1" type="ORF">L1987_00575</name>
</gene>
<organism evidence="1 2">
    <name type="scientific">Smallanthus sonchifolius</name>
    <dbReference type="NCBI Taxonomy" id="185202"/>
    <lineage>
        <taxon>Eukaryota</taxon>
        <taxon>Viridiplantae</taxon>
        <taxon>Streptophyta</taxon>
        <taxon>Embryophyta</taxon>
        <taxon>Tracheophyta</taxon>
        <taxon>Spermatophyta</taxon>
        <taxon>Magnoliopsida</taxon>
        <taxon>eudicotyledons</taxon>
        <taxon>Gunneridae</taxon>
        <taxon>Pentapetalae</taxon>
        <taxon>asterids</taxon>
        <taxon>campanulids</taxon>
        <taxon>Asterales</taxon>
        <taxon>Asteraceae</taxon>
        <taxon>Asteroideae</taxon>
        <taxon>Heliantheae alliance</taxon>
        <taxon>Millerieae</taxon>
        <taxon>Smallanthus</taxon>
    </lineage>
</organism>
<evidence type="ECO:0000313" key="2">
    <source>
        <dbReference type="Proteomes" id="UP001056120"/>
    </source>
</evidence>
<dbReference type="Proteomes" id="UP001056120">
    <property type="component" value="Linkage Group LG01"/>
</dbReference>
<proteinExistence type="predicted"/>
<reference evidence="1 2" key="2">
    <citation type="journal article" date="2022" name="Mol. Ecol. Resour.">
        <title>The genomes of chicory, endive, great burdock and yacon provide insights into Asteraceae paleo-polyploidization history and plant inulin production.</title>
        <authorList>
            <person name="Fan W."/>
            <person name="Wang S."/>
            <person name="Wang H."/>
            <person name="Wang A."/>
            <person name="Jiang F."/>
            <person name="Liu H."/>
            <person name="Zhao H."/>
            <person name="Xu D."/>
            <person name="Zhang Y."/>
        </authorList>
    </citation>
    <scope>NUCLEOTIDE SEQUENCE [LARGE SCALE GENOMIC DNA]</scope>
    <source>
        <strain evidence="2">cv. Yunnan</strain>
        <tissue evidence="1">Leaves</tissue>
    </source>
</reference>
<reference evidence="2" key="1">
    <citation type="journal article" date="2022" name="Mol. Ecol. Resour.">
        <title>The genomes of chicory, endive, great burdock and yacon provide insights into Asteraceae palaeo-polyploidization history and plant inulin production.</title>
        <authorList>
            <person name="Fan W."/>
            <person name="Wang S."/>
            <person name="Wang H."/>
            <person name="Wang A."/>
            <person name="Jiang F."/>
            <person name="Liu H."/>
            <person name="Zhao H."/>
            <person name="Xu D."/>
            <person name="Zhang Y."/>
        </authorList>
    </citation>
    <scope>NUCLEOTIDE SEQUENCE [LARGE SCALE GENOMIC DNA]</scope>
    <source>
        <strain evidence="2">cv. Yunnan</strain>
    </source>
</reference>
<sequence length="304" mass="32945">MGLYSLKEPTFLDLGISAMKEEQQAPLITPSSKKAPTSSWKSPFSRSQKCLINVKLNPSRPGALSPPQSQTASRISSYEKGLAIEVSSAWESFFFYSRTNQLRSNRHGFTKTSLKETSSAFHNVLRARGPNPIYKDPVNPVCGHPMIIQAVKKRCVLVPADSPFNPAFLFSNSNNFLLAAILSSLSVGVSPISSAIESKAFNLTLRELAASSSSAPRSKFHFFSESLTFCSFAASLASGFAKGVGILNAPSTVSCNPILPIQELKNLKGFGSKLGLEHLSVIGQWSESSLRHAVREASDHLVDH</sequence>
<evidence type="ECO:0000313" key="1">
    <source>
        <dbReference type="EMBL" id="KAI3826527.1"/>
    </source>
</evidence>
<name>A0ACB9K2P5_9ASTR</name>
<protein>
    <submittedName>
        <fullName evidence="1">Uncharacterized protein</fullName>
    </submittedName>
</protein>
<dbReference type="EMBL" id="CM042018">
    <property type="protein sequence ID" value="KAI3826527.1"/>
    <property type="molecule type" value="Genomic_DNA"/>
</dbReference>